<dbReference type="PRINTS" id="PR00344">
    <property type="entry name" value="BCTRLSENSOR"/>
</dbReference>
<protein>
    <recommendedName>
        <fullName evidence="3">histidine kinase</fullName>
        <ecNumber evidence="3">2.7.13.3</ecNumber>
    </recommendedName>
</protein>
<keyword evidence="4" id="KW-0597">Phosphoprotein</keyword>
<gene>
    <name evidence="14" type="ORF">GCM10009681_55020</name>
</gene>
<dbReference type="InterPro" id="IPR005467">
    <property type="entry name" value="His_kinase_dom"/>
</dbReference>
<evidence type="ECO:0000256" key="6">
    <source>
        <dbReference type="ARBA" id="ARBA00022692"/>
    </source>
</evidence>
<dbReference type="SUPFAM" id="SSF158472">
    <property type="entry name" value="HAMP domain-like"/>
    <property type="match status" value="1"/>
</dbReference>
<evidence type="ECO:0000256" key="4">
    <source>
        <dbReference type="ARBA" id="ARBA00022553"/>
    </source>
</evidence>
<evidence type="ECO:0000256" key="3">
    <source>
        <dbReference type="ARBA" id="ARBA00012438"/>
    </source>
</evidence>
<feature type="transmembrane region" description="Helical" evidence="11">
    <location>
        <begin position="155"/>
        <end position="179"/>
    </location>
</feature>
<dbReference type="EMBL" id="BAAALS010000049">
    <property type="protein sequence ID" value="GAA1776742.1"/>
    <property type="molecule type" value="Genomic_DNA"/>
</dbReference>
<keyword evidence="5" id="KW-0808">Transferase</keyword>
<comment type="catalytic activity">
    <reaction evidence="1">
        <text>ATP + protein L-histidine = ADP + protein N-phospho-L-histidine.</text>
        <dbReference type="EC" id="2.7.13.3"/>
    </reaction>
</comment>
<feature type="domain" description="Histidine kinase" evidence="12">
    <location>
        <begin position="240"/>
        <end position="449"/>
    </location>
</feature>
<dbReference type="CDD" id="cd00075">
    <property type="entry name" value="HATPase"/>
    <property type="match status" value="1"/>
</dbReference>
<dbReference type="PROSITE" id="PS50885">
    <property type="entry name" value="HAMP"/>
    <property type="match status" value="1"/>
</dbReference>
<keyword evidence="7 14" id="KW-0418">Kinase</keyword>
<dbReference type="SMART" id="SM00304">
    <property type="entry name" value="HAMP"/>
    <property type="match status" value="1"/>
</dbReference>
<dbReference type="Proteomes" id="UP001500655">
    <property type="component" value="Unassembled WGS sequence"/>
</dbReference>
<reference evidence="15" key="1">
    <citation type="journal article" date="2019" name="Int. J. Syst. Evol. Microbiol.">
        <title>The Global Catalogue of Microorganisms (GCM) 10K type strain sequencing project: providing services to taxonomists for standard genome sequencing and annotation.</title>
        <authorList>
            <consortium name="The Broad Institute Genomics Platform"/>
            <consortium name="The Broad Institute Genome Sequencing Center for Infectious Disease"/>
            <person name="Wu L."/>
            <person name="Ma J."/>
        </authorList>
    </citation>
    <scope>NUCLEOTIDE SEQUENCE [LARGE SCALE GENOMIC DNA]</scope>
    <source>
        <strain evidence="15">JCM 13249</strain>
    </source>
</reference>
<evidence type="ECO:0000256" key="9">
    <source>
        <dbReference type="ARBA" id="ARBA00023012"/>
    </source>
</evidence>
<evidence type="ECO:0000256" key="5">
    <source>
        <dbReference type="ARBA" id="ARBA00022679"/>
    </source>
</evidence>
<evidence type="ECO:0000256" key="7">
    <source>
        <dbReference type="ARBA" id="ARBA00022777"/>
    </source>
</evidence>
<evidence type="ECO:0000259" key="13">
    <source>
        <dbReference type="PROSITE" id="PS50885"/>
    </source>
</evidence>
<evidence type="ECO:0000313" key="14">
    <source>
        <dbReference type="EMBL" id="GAA1776742.1"/>
    </source>
</evidence>
<dbReference type="InterPro" id="IPR003660">
    <property type="entry name" value="HAMP_dom"/>
</dbReference>
<dbReference type="EC" id="2.7.13.3" evidence="3"/>
<dbReference type="InterPro" id="IPR003661">
    <property type="entry name" value="HisK_dim/P_dom"/>
</dbReference>
<evidence type="ECO:0000256" key="8">
    <source>
        <dbReference type="ARBA" id="ARBA00022989"/>
    </source>
</evidence>
<evidence type="ECO:0000259" key="12">
    <source>
        <dbReference type="PROSITE" id="PS50109"/>
    </source>
</evidence>
<dbReference type="PANTHER" id="PTHR45436">
    <property type="entry name" value="SENSOR HISTIDINE KINASE YKOH"/>
    <property type="match status" value="1"/>
</dbReference>
<dbReference type="PANTHER" id="PTHR45436:SF5">
    <property type="entry name" value="SENSOR HISTIDINE KINASE TRCS"/>
    <property type="match status" value="1"/>
</dbReference>
<accession>A0ABN2YE38</accession>
<dbReference type="InterPro" id="IPR036890">
    <property type="entry name" value="HATPase_C_sf"/>
</dbReference>
<evidence type="ECO:0000256" key="2">
    <source>
        <dbReference type="ARBA" id="ARBA00004236"/>
    </source>
</evidence>
<dbReference type="CDD" id="cd00082">
    <property type="entry name" value="HisKA"/>
    <property type="match status" value="1"/>
</dbReference>
<keyword evidence="8 11" id="KW-1133">Transmembrane helix</keyword>
<organism evidence="14 15">
    <name type="scientific">Luedemannella helvata</name>
    <dbReference type="NCBI Taxonomy" id="349315"/>
    <lineage>
        <taxon>Bacteria</taxon>
        <taxon>Bacillati</taxon>
        <taxon>Actinomycetota</taxon>
        <taxon>Actinomycetes</taxon>
        <taxon>Micromonosporales</taxon>
        <taxon>Micromonosporaceae</taxon>
        <taxon>Luedemannella</taxon>
    </lineage>
</organism>
<dbReference type="GO" id="GO:0016301">
    <property type="term" value="F:kinase activity"/>
    <property type="evidence" value="ECO:0007669"/>
    <property type="project" value="UniProtKB-KW"/>
</dbReference>
<dbReference type="PROSITE" id="PS50109">
    <property type="entry name" value="HIS_KIN"/>
    <property type="match status" value="1"/>
</dbReference>
<comment type="subcellular location">
    <subcellularLocation>
        <location evidence="2">Cell membrane</location>
    </subcellularLocation>
</comment>
<comment type="caution">
    <text evidence="14">The sequence shown here is derived from an EMBL/GenBank/DDBJ whole genome shotgun (WGS) entry which is preliminary data.</text>
</comment>
<keyword evidence="10 11" id="KW-0472">Membrane</keyword>
<dbReference type="InterPro" id="IPR003594">
    <property type="entry name" value="HATPase_dom"/>
</dbReference>
<evidence type="ECO:0000256" key="11">
    <source>
        <dbReference type="SAM" id="Phobius"/>
    </source>
</evidence>
<dbReference type="InterPro" id="IPR036097">
    <property type="entry name" value="HisK_dim/P_sf"/>
</dbReference>
<dbReference type="SMART" id="SM00388">
    <property type="entry name" value="HisKA"/>
    <property type="match status" value="1"/>
</dbReference>
<name>A0ABN2YE38_9ACTN</name>
<sequence>MRPLRLRTRVTAGFAAGALLISAAMAVLSYDLTRRTLLDSRERTAVRTAYFDATVVQAGLAADGDPGEVLRALDTGASRRVAVRRAETWYLRNADNGITQAIPVALREQVAAGQPSRQIVSTDSGAALVIGVPLPDGSQFYVIDSLQELGRTLSVLGLILTLVAVGTTACGAALGTYLARRALRPLASVADAARTITAGDLTTRLDPAAAPDLERLTSSFNGMVDQLAERLERDRRFAADVSHELRSPLQTLAAATSVLARRRDQLDDRSAQAVGLVVEEVGRFQALVTDLLELSQGDQQPARAPVDVADLARRACLDRGLSPTIVTDAAGADRVWHVDERRFAQVLANLLDNAERHGGGPVAVTVGGDDTLAVLDVDDEGPGVPPADRDSIFGRFVRGRGANARGDSNGTGLGLALVAQHVGAHGGRVSVIDRPGGGARFRVELPRESA</sequence>
<dbReference type="SUPFAM" id="SSF47384">
    <property type="entry name" value="Homodimeric domain of signal transducing histidine kinase"/>
    <property type="match status" value="1"/>
</dbReference>
<evidence type="ECO:0000313" key="15">
    <source>
        <dbReference type="Proteomes" id="UP001500655"/>
    </source>
</evidence>
<dbReference type="Gene3D" id="1.10.287.130">
    <property type="match status" value="1"/>
</dbReference>
<evidence type="ECO:0000256" key="1">
    <source>
        <dbReference type="ARBA" id="ARBA00000085"/>
    </source>
</evidence>
<keyword evidence="15" id="KW-1185">Reference proteome</keyword>
<dbReference type="Pfam" id="PF00672">
    <property type="entry name" value="HAMP"/>
    <property type="match status" value="1"/>
</dbReference>
<dbReference type="Pfam" id="PF00512">
    <property type="entry name" value="HisKA"/>
    <property type="match status" value="1"/>
</dbReference>
<dbReference type="CDD" id="cd06225">
    <property type="entry name" value="HAMP"/>
    <property type="match status" value="1"/>
</dbReference>
<feature type="domain" description="HAMP" evidence="13">
    <location>
        <begin position="180"/>
        <end position="232"/>
    </location>
</feature>
<dbReference type="InterPro" id="IPR050428">
    <property type="entry name" value="TCS_sensor_his_kinase"/>
</dbReference>
<keyword evidence="9" id="KW-0902">Two-component regulatory system</keyword>
<dbReference type="SMART" id="SM00387">
    <property type="entry name" value="HATPase_c"/>
    <property type="match status" value="1"/>
</dbReference>
<dbReference type="Pfam" id="PF02518">
    <property type="entry name" value="HATPase_c"/>
    <property type="match status" value="1"/>
</dbReference>
<evidence type="ECO:0000256" key="10">
    <source>
        <dbReference type="ARBA" id="ARBA00023136"/>
    </source>
</evidence>
<dbReference type="RefSeq" id="WP_344088364.1">
    <property type="nucleotide sequence ID" value="NZ_BAAALS010000049.1"/>
</dbReference>
<dbReference type="InterPro" id="IPR004358">
    <property type="entry name" value="Sig_transdc_His_kin-like_C"/>
</dbReference>
<keyword evidence="6 11" id="KW-0812">Transmembrane</keyword>
<dbReference type="Gene3D" id="6.10.340.10">
    <property type="match status" value="1"/>
</dbReference>
<proteinExistence type="predicted"/>
<dbReference type="Gene3D" id="3.30.565.10">
    <property type="entry name" value="Histidine kinase-like ATPase, C-terminal domain"/>
    <property type="match status" value="1"/>
</dbReference>
<dbReference type="SUPFAM" id="SSF55874">
    <property type="entry name" value="ATPase domain of HSP90 chaperone/DNA topoisomerase II/histidine kinase"/>
    <property type="match status" value="1"/>
</dbReference>